<comment type="caution">
    <text evidence="1">The sequence shown here is derived from an EMBL/GenBank/DDBJ whole genome shotgun (WGS) entry which is preliminary data.</text>
</comment>
<reference evidence="1" key="1">
    <citation type="journal article" date="2014" name="Front. Microbiol.">
        <title>High frequency of phylogenetically diverse reductive dehalogenase-homologous genes in deep subseafloor sedimentary metagenomes.</title>
        <authorList>
            <person name="Kawai M."/>
            <person name="Futagami T."/>
            <person name="Toyoda A."/>
            <person name="Takaki Y."/>
            <person name="Nishi S."/>
            <person name="Hori S."/>
            <person name="Arai W."/>
            <person name="Tsubouchi T."/>
            <person name="Morono Y."/>
            <person name="Uchiyama I."/>
            <person name="Ito T."/>
            <person name="Fujiyama A."/>
            <person name="Inagaki F."/>
            <person name="Takami H."/>
        </authorList>
    </citation>
    <scope>NUCLEOTIDE SEQUENCE</scope>
    <source>
        <strain evidence="1">Expedition CK06-06</strain>
    </source>
</reference>
<name>X1QL44_9ZZZZ</name>
<dbReference type="AlphaFoldDB" id="X1QL44"/>
<sequence>MEPRYYPVALVDRYTGTSTTYQKVVEWKVGSEWGGPKRGKLLEISMITSDYDKTKWRVRVGHKILFEDKQIPSAKTFPYYNTPAELDYDTRVTIEAKSTDGTGITADGEITAVEF</sequence>
<accession>X1QL44</accession>
<protein>
    <submittedName>
        <fullName evidence="1">Uncharacterized protein</fullName>
    </submittedName>
</protein>
<proteinExistence type="predicted"/>
<dbReference type="EMBL" id="BARV01024073">
    <property type="protein sequence ID" value="GAI43974.1"/>
    <property type="molecule type" value="Genomic_DNA"/>
</dbReference>
<evidence type="ECO:0000313" key="1">
    <source>
        <dbReference type="EMBL" id="GAI43974.1"/>
    </source>
</evidence>
<organism evidence="1">
    <name type="scientific">marine sediment metagenome</name>
    <dbReference type="NCBI Taxonomy" id="412755"/>
    <lineage>
        <taxon>unclassified sequences</taxon>
        <taxon>metagenomes</taxon>
        <taxon>ecological metagenomes</taxon>
    </lineage>
</organism>
<gene>
    <name evidence="1" type="ORF">S06H3_39361</name>
</gene>